<dbReference type="SUPFAM" id="SSF69065">
    <property type="entry name" value="RNase III domain-like"/>
    <property type="match status" value="1"/>
</dbReference>
<dbReference type="GO" id="GO:0004525">
    <property type="term" value="F:ribonuclease III activity"/>
    <property type="evidence" value="ECO:0007669"/>
    <property type="project" value="InterPro"/>
</dbReference>
<accession>Q5B222</accession>
<proteinExistence type="predicted"/>
<reference evidence="3" key="2">
    <citation type="journal article" date="2009" name="Fungal Genet. Biol.">
        <title>The 2008 update of the Aspergillus nidulans genome annotation: a community effort.</title>
        <authorList>
            <person name="Wortman J.R."/>
            <person name="Gilsenan J.M."/>
            <person name="Joardar V."/>
            <person name="Deegan J."/>
            <person name="Clutterbuck J."/>
            <person name="Andersen M.R."/>
            <person name="Archer D."/>
            <person name="Bencina M."/>
            <person name="Braus G."/>
            <person name="Coutinho P."/>
            <person name="von Dohren H."/>
            <person name="Doonan J."/>
            <person name="Driessen A.J."/>
            <person name="Durek P."/>
            <person name="Espeso E."/>
            <person name="Fekete E."/>
            <person name="Flipphi M."/>
            <person name="Estrada C.G."/>
            <person name="Geysens S."/>
            <person name="Goldman G."/>
            <person name="de Groot P.W."/>
            <person name="Hansen K."/>
            <person name="Harris S.D."/>
            <person name="Heinekamp T."/>
            <person name="Helmstaedt K."/>
            <person name="Henrissat B."/>
            <person name="Hofmann G."/>
            <person name="Homan T."/>
            <person name="Horio T."/>
            <person name="Horiuchi H."/>
            <person name="James S."/>
            <person name="Jones M."/>
            <person name="Karaffa L."/>
            <person name="Karanyi Z."/>
            <person name="Kato M."/>
            <person name="Keller N."/>
            <person name="Kelly D.E."/>
            <person name="Kiel J.A."/>
            <person name="Kim J.M."/>
            <person name="van der Klei I.J."/>
            <person name="Klis F.M."/>
            <person name="Kovalchuk A."/>
            <person name="Krasevec N."/>
            <person name="Kubicek C.P."/>
            <person name="Liu B."/>
            <person name="Maccabe A."/>
            <person name="Meyer V."/>
            <person name="Mirabito P."/>
            <person name="Miskei M."/>
            <person name="Mos M."/>
            <person name="Mullins J."/>
            <person name="Nelson D.R."/>
            <person name="Nielsen J."/>
            <person name="Oakley B.R."/>
            <person name="Osmani S.A."/>
            <person name="Pakula T."/>
            <person name="Paszewski A."/>
            <person name="Paulsen I."/>
            <person name="Pilsyk S."/>
            <person name="Pocsi I."/>
            <person name="Punt P.J."/>
            <person name="Ram A.F."/>
            <person name="Ren Q."/>
            <person name="Robellet X."/>
            <person name="Robson G."/>
            <person name="Seiboth B."/>
            <person name="van Solingen P."/>
            <person name="Specht T."/>
            <person name="Sun J."/>
            <person name="Taheri-Talesh N."/>
            <person name="Takeshita N."/>
            <person name="Ussery D."/>
            <person name="vanKuyk P.A."/>
            <person name="Visser H."/>
            <person name="van de Vondervoort P.J."/>
            <person name="de Vries R.P."/>
            <person name="Walton J."/>
            <person name="Xiang X."/>
            <person name="Xiong Y."/>
            <person name="Zeng A.P."/>
            <person name="Brandt B.W."/>
            <person name="Cornell M.J."/>
            <person name="van den Hondel C.A."/>
            <person name="Visser J."/>
            <person name="Oliver S.G."/>
            <person name="Turner G."/>
        </authorList>
    </citation>
    <scope>GENOME REANNOTATION</scope>
    <source>
        <strain evidence="3">FGSC A4 / ATCC 38163 / CBS 112.46 / NRRL 194 / M139</strain>
    </source>
</reference>
<protein>
    <submittedName>
        <fullName evidence="2">RNAse III, putative (AFU_orthologue AFUA_3G03050)</fullName>
    </submittedName>
</protein>
<dbReference type="InterPro" id="IPR000999">
    <property type="entry name" value="RNase_III_dom"/>
</dbReference>
<dbReference type="InParanoid" id="Q5B222"/>
<dbReference type="EMBL" id="BN001305">
    <property type="protein sequence ID" value="CBF81959.1"/>
    <property type="molecule type" value="Genomic_DNA"/>
</dbReference>
<name>Q5B222_EMENI</name>
<dbReference type="OMA" id="AVYLDCN"/>
<gene>
    <name evidence="2" type="ORF">ANIA_05408</name>
</gene>
<dbReference type="STRING" id="227321.Q5B222"/>
<feature type="domain" description="RNase III" evidence="1">
    <location>
        <begin position="67"/>
        <end position="125"/>
    </location>
</feature>
<organism evidence="2 3">
    <name type="scientific">Emericella nidulans (strain FGSC A4 / ATCC 38163 / CBS 112.46 / NRRL 194 / M139)</name>
    <name type="common">Aspergillus nidulans</name>
    <dbReference type="NCBI Taxonomy" id="227321"/>
    <lineage>
        <taxon>Eukaryota</taxon>
        <taxon>Fungi</taxon>
        <taxon>Dikarya</taxon>
        <taxon>Ascomycota</taxon>
        <taxon>Pezizomycotina</taxon>
        <taxon>Eurotiomycetes</taxon>
        <taxon>Eurotiomycetidae</taxon>
        <taxon>Eurotiales</taxon>
        <taxon>Aspergillaceae</taxon>
        <taxon>Aspergillus</taxon>
        <taxon>Aspergillus subgen. Nidulantes</taxon>
    </lineage>
</organism>
<dbReference type="GO" id="GO:0006396">
    <property type="term" value="P:RNA processing"/>
    <property type="evidence" value="ECO:0007669"/>
    <property type="project" value="InterPro"/>
</dbReference>
<evidence type="ECO:0000313" key="2">
    <source>
        <dbReference type="EMBL" id="CBF81959.1"/>
    </source>
</evidence>
<accession>C8VGL5</accession>
<evidence type="ECO:0000259" key="1">
    <source>
        <dbReference type="PROSITE" id="PS50142"/>
    </source>
</evidence>
<dbReference type="Proteomes" id="UP000000560">
    <property type="component" value="Chromosome V"/>
</dbReference>
<dbReference type="Gene3D" id="1.10.1520.10">
    <property type="entry name" value="Ribonuclease III domain"/>
    <property type="match status" value="1"/>
</dbReference>
<dbReference type="OrthoDB" id="67027at2759"/>
<sequence>MTSQDGALRLQYHFDLPFLNPALLSGALLAPGVSTREGNKAFGLLGGTALQLYLQVEGLKREMNVEQISQAMSQVAGKRNLAQRGFDLGIDKWIRNNPSQGSYISDKLMATTMEAIVGAYFEDQGRTFAALEKIVRVLGLGWPERE</sequence>
<dbReference type="RefSeq" id="XP_663012.1">
    <property type="nucleotide sequence ID" value="XM_657920.1"/>
</dbReference>
<dbReference type="AlphaFoldDB" id="Q5B222"/>
<dbReference type="VEuPathDB" id="FungiDB:AN5408"/>
<dbReference type="HOGENOM" id="CLU_000907_3_2_1"/>
<dbReference type="InterPro" id="IPR036389">
    <property type="entry name" value="RNase_III_sf"/>
</dbReference>
<keyword evidence="3" id="KW-1185">Reference proteome</keyword>
<dbReference type="PROSITE" id="PS50142">
    <property type="entry name" value="RNASE_3_2"/>
    <property type="match status" value="1"/>
</dbReference>
<dbReference type="GeneID" id="2871695"/>
<reference evidence="3" key="1">
    <citation type="journal article" date="2005" name="Nature">
        <title>Sequencing of Aspergillus nidulans and comparative analysis with A. fumigatus and A. oryzae.</title>
        <authorList>
            <person name="Galagan J.E."/>
            <person name="Calvo S.E."/>
            <person name="Cuomo C."/>
            <person name="Ma L.J."/>
            <person name="Wortman J.R."/>
            <person name="Batzoglou S."/>
            <person name="Lee S.I."/>
            <person name="Basturkmen M."/>
            <person name="Spevak C.C."/>
            <person name="Clutterbuck J."/>
            <person name="Kapitonov V."/>
            <person name="Jurka J."/>
            <person name="Scazzocchio C."/>
            <person name="Farman M."/>
            <person name="Butler J."/>
            <person name="Purcell S."/>
            <person name="Harris S."/>
            <person name="Braus G.H."/>
            <person name="Draht O."/>
            <person name="Busch S."/>
            <person name="D'Enfert C."/>
            <person name="Bouchier C."/>
            <person name="Goldman G.H."/>
            <person name="Bell-Pedersen D."/>
            <person name="Griffiths-Jones S."/>
            <person name="Doonan J.H."/>
            <person name="Yu J."/>
            <person name="Vienken K."/>
            <person name="Pain A."/>
            <person name="Freitag M."/>
            <person name="Selker E.U."/>
            <person name="Archer D.B."/>
            <person name="Penalva M.A."/>
            <person name="Oakley B.R."/>
            <person name="Momany M."/>
            <person name="Tanaka T."/>
            <person name="Kumagai T."/>
            <person name="Asai K."/>
            <person name="Machida M."/>
            <person name="Nierman W.C."/>
            <person name="Denning D.W."/>
            <person name="Caddick M."/>
            <person name="Hynes M."/>
            <person name="Paoletti M."/>
            <person name="Fischer R."/>
            <person name="Miller B."/>
            <person name="Dyer P."/>
            <person name="Sachs M.S."/>
            <person name="Osmani S.A."/>
            <person name="Birren B.W."/>
        </authorList>
    </citation>
    <scope>NUCLEOTIDE SEQUENCE [LARGE SCALE GENOMIC DNA]</scope>
    <source>
        <strain evidence="3">FGSC A4 / ATCC 38163 / CBS 112.46 / NRRL 194 / M139</strain>
    </source>
</reference>
<dbReference type="Pfam" id="PF00636">
    <property type="entry name" value="Ribonuclease_3"/>
    <property type="match status" value="1"/>
</dbReference>
<evidence type="ECO:0000313" key="3">
    <source>
        <dbReference type="Proteomes" id="UP000000560"/>
    </source>
</evidence>
<dbReference type="KEGG" id="ani:ANIA_05408"/>